<dbReference type="AlphaFoldDB" id="A0A2A2JEG8"/>
<evidence type="ECO:0000313" key="3">
    <source>
        <dbReference type="Proteomes" id="UP000218231"/>
    </source>
</evidence>
<dbReference type="Proteomes" id="UP000218231">
    <property type="component" value="Unassembled WGS sequence"/>
</dbReference>
<protein>
    <recommendedName>
        <fullName evidence="4">PX domain-containing protein</fullName>
    </recommendedName>
</protein>
<dbReference type="InterPro" id="IPR036871">
    <property type="entry name" value="PX_dom_sf"/>
</dbReference>
<evidence type="ECO:0000256" key="1">
    <source>
        <dbReference type="SAM" id="MobiDB-lite"/>
    </source>
</evidence>
<gene>
    <name evidence="2" type="ORF">WR25_19541</name>
</gene>
<feature type="compositionally biased region" description="Basic and acidic residues" evidence="1">
    <location>
        <begin position="119"/>
        <end position="130"/>
    </location>
</feature>
<accession>A0A2A2JEG8</accession>
<reference evidence="2 3" key="1">
    <citation type="journal article" date="2017" name="Curr. Biol.">
        <title>Genome architecture and evolution of a unichromosomal asexual nematode.</title>
        <authorList>
            <person name="Fradin H."/>
            <person name="Zegar C."/>
            <person name="Gutwein M."/>
            <person name="Lucas J."/>
            <person name="Kovtun M."/>
            <person name="Corcoran D."/>
            <person name="Baugh L.R."/>
            <person name="Kiontke K."/>
            <person name="Gunsalus K."/>
            <person name="Fitch D.H."/>
            <person name="Piano F."/>
        </authorList>
    </citation>
    <scope>NUCLEOTIDE SEQUENCE [LARGE SCALE GENOMIC DNA]</scope>
    <source>
        <strain evidence="2">PF1309</strain>
    </source>
</reference>
<organism evidence="2 3">
    <name type="scientific">Diploscapter pachys</name>
    <dbReference type="NCBI Taxonomy" id="2018661"/>
    <lineage>
        <taxon>Eukaryota</taxon>
        <taxon>Metazoa</taxon>
        <taxon>Ecdysozoa</taxon>
        <taxon>Nematoda</taxon>
        <taxon>Chromadorea</taxon>
        <taxon>Rhabditida</taxon>
        <taxon>Rhabditina</taxon>
        <taxon>Rhabditomorpha</taxon>
        <taxon>Rhabditoidea</taxon>
        <taxon>Rhabditidae</taxon>
        <taxon>Diploscapter</taxon>
    </lineage>
</organism>
<dbReference type="STRING" id="2018661.A0A2A2JEG8"/>
<dbReference type="EMBL" id="LIAE01010489">
    <property type="protein sequence ID" value="PAV60055.1"/>
    <property type="molecule type" value="Genomic_DNA"/>
</dbReference>
<name>A0A2A2JEG8_9BILA</name>
<evidence type="ECO:0000313" key="2">
    <source>
        <dbReference type="EMBL" id="PAV60055.1"/>
    </source>
</evidence>
<feature type="region of interest" description="Disordered" evidence="1">
    <location>
        <begin position="78"/>
        <end position="140"/>
    </location>
</feature>
<dbReference type="Gene3D" id="3.30.1520.10">
    <property type="entry name" value="Phox-like domain"/>
    <property type="match status" value="1"/>
</dbReference>
<keyword evidence="3" id="KW-1185">Reference proteome</keyword>
<dbReference type="GO" id="GO:0035091">
    <property type="term" value="F:phosphatidylinositol binding"/>
    <property type="evidence" value="ECO:0007669"/>
    <property type="project" value="InterPro"/>
</dbReference>
<proteinExistence type="predicted"/>
<dbReference type="SUPFAM" id="SSF64268">
    <property type="entry name" value="PX domain"/>
    <property type="match status" value="1"/>
</dbReference>
<comment type="caution">
    <text evidence="2">The sequence shown here is derived from an EMBL/GenBank/DDBJ whole genome shotgun (WGS) entry which is preliminary data.</text>
</comment>
<evidence type="ECO:0008006" key="4">
    <source>
        <dbReference type="Google" id="ProtNLM"/>
    </source>
</evidence>
<dbReference type="OrthoDB" id="5859990at2759"/>
<sequence length="140" mass="16660">MRISRYTIELEHGDFRWQVVRNYSDFQMLNNRLRLHRIREKIMAAIRRTRDRVDSYLESWGVDVIPDHKEDCPYYTHPGQIPKKKSRQYQHKPESLKLPKAQRALVLMKPQQSTPRPESPLREGRDERGPGKSTDCHPSP</sequence>